<feature type="transmembrane region" description="Helical" evidence="3">
    <location>
        <begin position="348"/>
        <end position="368"/>
    </location>
</feature>
<feature type="transmembrane region" description="Helical" evidence="3">
    <location>
        <begin position="418"/>
        <end position="438"/>
    </location>
</feature>
<evidence type="ECO:0000313" key="5">
    <source>
        <dbReference type="EMBL" id="KAG2222155.1"/>
    </source>
</evidence>
<keyword evidence="3" id="KW-0472">Membrane</keyword>
<evidence type="ECO:0000259" key="4">
    <source>
        <dbReference type="PROSITE" id="PS50850"/>
    </source>
</evidence>
<keyword evidence="3" id="KW-0812">Transmembrane</keyword>
<protein>
    <recommendedName>
        <fullName evidence="4">Major facilitator superfamily (MFS) profile domain-containing protein</fullName>
    </recommendedName>
</protein>
<feature type="transmembrane region" description="Helical" evidence="3">
    <location>
        <begin position="124"/>
        <end position="143"/>
    </location>
</feature>
<evidence type="ECO:0000256" key="2">
    <source>
        <dbReference type="ARBA" id="ARBA00006727"/>
    </source>
</evidence>
<feature type="transmembrane region" description="Helical" evidence="3">
    <location>
        <begin position="323"/>
        <end position="342"/>
    </location>
</feature>
<dbReference type="GO" id="GO:0022857">
    <property type="term" value="F:transmembrane transporter activity"/>
    <property type="evidence" value="ECO:0007669"/>
    <property type="project" value="InterPro"/>
</dbReference>
<dbReference type="CDD" id="cd17352">
    <property type="entry name" value="MFS_MCT_SLC16"/>
    <property type="match status" value="1"/>
</dbReference>
<dbReference type="InterPro" id="IPR020846">
    <property type="entry name" value="MFS_dom"/>
</dbReference>
<feature type="transmembrane region" description="Helical" evidence="3">
    <location>
        <begin position="97"/>
        <end position="117"/>
    </location>
</feature>
<feature type="transmembrane region" description="Helical" evidence="3">
    <location>
        <begin position="380"/>
        <end position="398"/>
    </location>
</feature>
<dbReference type="Proteomes" id="UP000646827">
    <property type="component" value="Unassembled WGS sequence"/>
</dbReference>
<dbReference type="GO" id="GO:0016020">
    <property type="term" value="C:membrane"/>
    <property type="evidence" value="ECO:0007669"/>
    <property type="project" value="UniProtKB-SubCell"/>
</dbReference>
<feature type="transmembrane region" description="Helical" evidence="3">
    <location>
        <begin position="213"/>
        <end position="233"/>
    </location>
</feature>
<proteinExistence type="inferred from homology"/>
<sequence>MSIKEGEKVEIRPESITEAPGSIQKGDVDLKNNIEVLTPPDGGRGWFVILGSFLVSFYKKNKTILKRRLTYFICNSWGVFLRQYKQIYPGQMAQLSWIGSICVALFFILGPINQLVIRTMGYRYMLITGTILCTAALILASFAKEVWHLFLTQGLLFGVGASFVWFPCIGAPQQWFNHHRGLAVGLAMSGSGIGGLVVSNICQAAIENIGYRWALRIVGIMCFALIGSATLLVRPFGTIQQTGGSAKGVISWYLFKNPRFTILFIHGLITTFGYMTPFFLLPSHAEALNLDPWVGTNLSAIMSAVNAGARICTGYMGDKFGRFNSLFICTFLAGVCCLAIWVNATNEATIWVFSVLYGFFGGGYIALFPTVQPQVVGLENIAPAVGLLYFTNLFGYMFGTPIASAIINRFTPPDYKYAAVWAGCMVIGGALFAGWLRVTQAGFKLVRV</sequence>
<keyword evidence="3" id="KW-1133">Transmembrane helix</keyword>
<comment type="caution">
    <text evidence="5">The sequence shown here is derived from an EMBL/GenBank/DDBJ whole genome shotgun (WGS) entry which is preliminary data.</text>
</comment>
<dbReference type="InterPro" id="IPR036259">
    <property type="entry name" value="MFS_trans_sf"/>
</dbReference>
<name>A0A8H7VIU7_9FUNG</name>
<dbReference type="InterPro" id="IPR050327">
    <property type="entry name" value="Proton-linked_MCT"/>
</dbReference>
<keyword evidence="6" id="KW-1185">Reference proteome</keyword>
<dbReference type="EMBL" id="JAEPRB010000090">
    <property type="protein sequence ID" value="KAG2222155.1"/>
    <property type="molecule type" value="Genomic_DNA"/>
</dbReference>
<comment type="similarity">
    <text evidence="2">Belongs to the major facilitator superfamily. Monocarboxylate porter (TC 2.A.1.13) family.</text>
</comment>
<feature type="transmembrane region" description="Helical" evidence="3">
    <location>
        <begin position="260"/>
        <end position="281"/>
    </location>
</feature>
<feature type="transmembrane region" description="Helical" evidence="3">
    <location>
        <begin position="181"/>
        <end position="201"/>
    </location>
</feature>
<dbReference type="PROSITE" id="PS50850">
    <property type="entry name" value="MFS"/>
    <property type="match status" value="1"/>
</dbReference>
<comment type="subcellular location">
    <subcellularLocation>
        <location evidence="1">Membrane</location>
        <topology evidence="1">Multi-pass membrane protein</topology>
    </subcellularLocation>
</comment>
<feature type="transmembrane region" description="Helical" evidence="3">
    <location>
        <begin position="149"/>
        <end position="169"/>
    </location>
</feature>
<evidence type="ECO:0000256" key="3">
    <source>
        <dbReference type="SAM" id="Phobius"/>
    </source>
</evidence>
<organism evidence="5 6">
    <name type="scientific">Circinella minor</name>
    <dbReference type="NCBI Taxonomy" id="1195481"/>
    <lineage>
        <taxon>Eukaryota</taxon>
        <taxon>Fungi</taxon>
        <taxon>Fungi incertae sedis</taxon>
        <taxon>Mucoromycota</taxon>
        <taxon>Mucoromycotina</taxon>
        <taxon>Mucoromycetes</taxon>
        <taxon>Mucorales</taxon>
        <taxon>Lichtheimiaceae</taxon>
        <taxon>Circinella</taxon>
    </lineage>
</organism>
<feature type="domain" description="Major facilitator superfamily (MFS) profile" evidence="4">
    <location>
        <begin position="259"/>
        <end position="448"/>
    </location>
</feature>
<dbReference type="InterPro" id="IPR011701">
    <property type="entry name" value="MFS"/>
</dbReference>
<dbReference type="OrthoDB" id="6499973at2759"/>
<evidence type="ECO:0000256" key="1">
    <source>
        <dbReference type="ARBA" id="ARBA00004141"/>
    </source>
</evidence>
<gene>
    <name evidence="5" type="ORF">INT45_007172</name>
</gene>
<evidence type="ECO:0000313" key="6">
    <source>
        <dbReference type="Proteomes" id="UP000646827"/>
    </source>
</evidence>
<dbReference type="Gene3D" id="1.20.1250.20">
    <property type="entry name" value="MFS general substrate transporter like domains"/>
    <property type="match status" value="2"/>
</dbReference>
<dbReference type="PANTHER" id="PTHR11360">
    <property type="entry name" value="MONOCARBOXYLATE TRANSPORTER"/>
    <property type="match status" value="1"/>
</dbReference>
<dbReference type="SUPFAM" id="SSF103473">
    <property type="entry name" value="MFS general substrate transporter"/>
    <property type="match status" value="1"/>
</dbReference>
<reference evidence="5 6" key="1">
    <citation type="submission" date="2020-12" db="EMBL/GenBank/DDBJ databases">
        <title>Metabolic potential, ecology and presence of endohyphal bacteria is reflected in genomic diversity of Mucoromycotina.</title>
        <authorList>
            <person name="Muszewska A."/>
            <person name="Okrasinska A."/>
            <person name="Steczkiewicz K."/>
            <person name="Drgas O."/>
            <person name="Orlowska M."/>
            <person name="Perlinska-Lenart U."/>
            <person name="Aleksandrzak-Piekarczyk T."/>
            <person name="Szatraj K."/>
            <person name="Zielenkiewicz U."/>
            <person name="Pilsyk S."/>
            <person name="Malc E."/>
            <person name="Mieczkowski P."/>
            <person name="Kruszewska J.S."/>
            <person name="Biernat P."/>
            <person name="Pawlowska J."/>
        </authorList>
    </citation>
    <scope>NUCLEOTIDE SEQUENCE [LARGE SCALE GENOMIC DNA]</scope>
    <source>
        <strain evidence="5 6">CBS 142.35</strain>
    </source>
</reference>
<dbReference type="AlphaFoldDB" id="A0A8H7VIU7"/>
<accession>A0A8H7VIU7</accession>
<dbReference type="PANTHER" id="PTHR11360:SF284">
    <property type="entry name" value="EG:103B4.3 PROTEIN-RELATED"/>
    <property type="match status" value="1"/>
</dbReference>
<dbReference type="Pfam" id="PF07690">
    <property type="entry name" value="MFS_1"/>
    <property type="match status" value="1"/>
</dbReference>